<feature type="transmembrane region" description="Helical" evidence="1">
    <location>
        <begin position="12"/>
        <end position="30"/>
    </location>
</feature>
<dbReference type="AlphaFoldDB" id="A7VY07"/>
<dbReference type="Proteomes" id="UP000003490">
    <property type="component" value="Unassembled WGS sequence"/>
</dbReference>
<protein>
    <submittedName>
        <fullName evidence="2">Uncharacterized protein</fullName>
    </submittedName>
</protein>
<keyword evidence="1" id="KW-1133">Transmembrane helix</keyword>
<proteinExistence type="predicted"/>
<evidence type="ECO:0000256" key="1">
    <source>
        <dbReference type="SAM" id="Phobius"/>
    </source>
</evidence>
<dbReference type="HOGENOM" id="CLU_3097394_0_0_9"/>
<dbReference type="EMBL" id="ABCB02000021">
    <property type="protein sequence ID" value="EDO59435.1"/>
    <property type="molecule type" value="Genomic_DNA"/>
</dbReference>
<comment type="caution">
    <text evidence="2">The sequence shown here is derived from an EMBL/GenBank/DDBJ whole genome shotgun (WGS) entry which is preliminary data.</text>
</comment>
<organism evidence="2 3">
    <name type="scientific">[Clostridium] leptum DSM 753</name>
    <dbReference type="NCBI Taxonomy" id="428125"/>
    <lineage>
        <taxon>Bacteria</taxon>
        <taxon>Bacillati</taxon>
        <taxon>Bacillota</taxon>
        <taxon>Clostridia</taxon>
        <taxon>Eubacteriales</taxon>
        <taxon>Oscillospiraceae</taxon>
        <taxon>Oscillospiraceae incertae sedis</taxon>
    </lineage>
</organism>
<keyword evidence="1" id="KW-0472">Membrane</keyword>
<name>A7VY07_9FIRM</name>
<sequence>MGAKKAVNLFKIYCLSAAVMGGGIKLSAVFQMEFICNRFLSAFQFLFCNLP</sequence>
<gene>
    <name evidence="2" type="ORF">CLOLEP_03483</name>
</gene>
<reference evidence="2 3" key="1">
    <citation type="submission" date="2007-08" db="EMBL/GenBank/DDBJ databases">
        <title>Draft genome sequence of Clostridium leptum (DSM 753).</title>
        <authorList>
            <person name="Sudarsanam P."/>
            <person name="Ley R."/>
            <person name="Guruge J."/>
            <person name="Turnbaugh P.J."/>
            <person name="Mahowald M."/>
            <person name="Liep D."/>
            <person name="Gordon J."/>
        </authorList>
    </citation>
    <scope>NUCLEOTIDE SEQUENCE [LARGE SCALE GENOMIC DNA]</scope>
    <source>
        <strain evidence="2 3">DSM 753</strain>
    </source>
</reference>
<reference evidence="2 3" key="2">
    <citation type="submission" date="2007-08" db="EMBL/GenBank/DDBJ databases">
        <authorList>
            <person name="Fulton L."/>
            <person name="Clifton S."/>
            <person name="Fulton B."/>
            <person name="Xu J."/>
            <person name="Minx P."/>
            <person name="Pepin K.H."/>
            <person name="Johnson M."/>
            <person name="Thiruvilangam P."/>
            <person name="Bhonagiri V."/>
            <person name="Nash W.E."/>
            <person name="Wang C."/>
            <person name="Mardis E.R."/>
            <person name="Wilson R.K."/>
        </authorList>
    </citation>
    <scope>NUCLEOTIDE SEQUENCE [LARGE SCALE GENOMIC DNA]</scope>
    <source>
        <strain evidence="2 3">DSM 753</strain>
    </source>
</reference>
<accession>A7VY07</accession>
<evidence type="ECO:0000313" key="2">
    <source>
        <dbReference type="EMBL" id="EDO59435.1"/>
    </source>
</evidence>
<keyword evidence="1" id="KW-0812">Transmembrane</keyword>
<evidence type="ECO:0000313" key="3">
    <source>
        <dbReference type="Proteomes" id="UP000003490"/>
    </source>
</evidence>